<dbReference type="GO" id="GO:0005737">
    <property type="term" value="C:cytoplasm"/>
    <property type="evidence" value="ECO:0007669"/>
    <property type="project" value="UniProtKB-SubCell"/>
</dbReference>
<dbReference type="PANTHER" id="PTHR21331">
    <property type="entry name" value="BRCA1-ASSOCIATED ATM ACTIVATOR 1"/>
    <property type="match status" value="1"/>
</dbReference>
<accession>A0AAJ7THJ5</accession>
<proteinExistence type="inferred from homology"/>
<comment type="subcellular location">
    <subcellularLocation>
        <location evidence="1">Cytoplasm</location>
    </subcellularLocation>
</comment>
<evidence type="ECO:0000256" key="4">
    <source>
        <dbReference type="SAM" id="MobiDB-lite"/>
    </source>
</evidence>
<gene>
    <name evidence="6" type="primary">LOC116946197</name>
</gene>
<dbReference type="GO" id="GO:0005634">
    <property type="term" value="C:nucleus"/>
    <property type="evidence" value="ECO:0007669"/>
    <property type="project" value="TreeGrafter"/>
</dbReference>
<dbReference type="GO" id="GO:0008283">
    <property type="term" value="P:cell population proliferation"/>
    <property type="evidence" value="ECO:0007669"/>
    <property type="project" value="InterPro"/>
</dbReference>
<keyword evidence="5" id="KW-1185">Reference proteome</keyword>
<comment type="similarity">
    <text evidence="3">Belongs to the BRAT1 family.</text>
</comment>
<evidence type="ECO:0000256" key="3">
    <source>
        <dbReference type="ARBA" id="ARBA00061308"/>
    </source>
</evidence>
<reference evidence="6" key="1">
    <citation type="submission" date="2025-08" db="UniProtKB">
        <authorList>
            <consortium name="RefSeq"/>
        </authorList>
    </citation>
    <scope>IDENTIFICATION</scope>
    <source>
        <tissue evidence="6">Sperm</tissue>
    </source>
</reference>
<dbReference type="InterPro" id="IPR011989">
    <property type="entry name" value="ARM-like"/>
</dbReference>
<feature type="region of interest" description="Disordered" evidence="4">
    <location>
        <begin position="516"/>
        <end position="536"/>
    </location>
</feature>
<keyword evidence="2" id="KW-0963">Cytoplasm</keyword>
<dbReference type="InterPro" id="IPR038904">
    <property type="entry name" value="BRAT1"/>
</dbReference>
<dbReference type="GO" id="GO:0006974">
    <property type="term" value="P:DNA damage response"/>
    <property type="evidence" value="ECO:0007669"/>
    <property type="project" value="InterPro"/>
</dbReference>
<evidence type="ECO:0000256" key="2">
    <source>
        <dbReference type="ARBA" id="ARBA00022490"/>
    </source>
</evidence>
<organism evidence="5 6">
    <name type="scientific">Petromyzon marinus</name>
    <name type="common">Sea lamprey</name>
    <dbReference type="NCBI Taxonomy" id="7757"/>
    <lineage>
        <taxon>Eukaryota</taxon>
        <taxon>Metazoa</taxon>
        <taxon>Chordata</taxon>
        <taxon>Craniata</taxon>
        <taxon>Vertebrata</taxon>
        <taxon>Cyclostomata</taxon>
        <taxon>Hyperoartia</taxon>
        <taxon>Petromyzontiformes</taxon>
        <taxon>Petromyzontidae</taxon>
        <taxon>Petromyzon</taxon>
    </lineage>
</organism>
<dbReference type="Proteomes" id="UP001318040">
    <property type="component" value="Chromosome 26"/>
</dbReference>
<dbReference type="PANTHER" id="PTHR21331:SF2">
    <property type="entry name" value="BRCA1-ASSOCIATED ATM ACTIVATOR 1"/>
    <property type="match status" value="1"/>
</dbReference>
<dbReference type="RefSeq" id="XP_032817050.1">
    <property type="nucleotide sequence ID" value="XM_032961159.1"/>
</dbReference>
<dbReference type="Gene3D" id="1.25.10.10">
    <property type="entry name" value="Leucine-rich Repeat Variant"/>
    <property type="match status" value="1"/>
</dbReference>
<evidence type="ECO:0000256" key="1">
    <source>
        <dbReference type="ARBA" id="ARBA00004496"/>
    </source>
</evidence>
<sequence>MERGRTAAAGRPWRRCGRTCGPAGRADAWASGRRARCRRCWTFTWRCCCGAASLPQASFTYRRCCRRCWNRGTRGTGCRSPPLCRSCLARSGTQPRRTFTRCCCLCSPPLRRPARRRPRGPPLPPLPPPSAGAVGVATWALRHMGTRAGAVGLLCHATHLLSQLAGEERPLGRAEATAATEGVCRVVALSLGLDVPQSPTGGRLALFLIGCSRVQRVGLDCLAALAAPTEGEDALGRAVVKVLLGCLGSPDADPSVIAKAFRALQRWLEPERDPVWLTSDTEDALVRVLALRLEDSRWEVRDSSLEFLAAGVSASPRAAPGSALAPWLARHGLHAGAAWDRLSDAQAYVRASAVAALGAMALGGDGAAWARALATLHLTEDDVLGRLCDVLSGDVECFPRRAACRVLTACLRAGGSLRAPLLALASAPPARTGPAGAALRAAARDPDWEVKVNALEFWEAAATLLAREPVGPAAGGPAPALAVLVAALRDCDRPAASKACAALMALADAGVLPRRGGAGGAGGDAEDGGDASADATDDLRRLDLPALRDELERRSDYVQSGPASLLRDILASSDGALLDGADCY</sequence>
<dbReference type="AlphaFoldDB" id="A0AAJ7THJ5"/>
<evidence type="ECO:0000313" key="6">
    <source>
        <dbReference type="RefSeq" id="XP_032817050.1"/>
    </source>
</evidence>
<name>A0AAJ7THJ5_PETMA</name>
<dbReference type="SUPFAM" id="SSF48371">
    <property type="entry name" value="ARM repeat"/>
    <property type="match status" value="1"/>
</dbReference>
<protein>
    <submittedName>
        <fullName evidence="6">BRCA1-associated ATM activator 1-like isoform X1</fullName>
    </submittedName>
</protein>
<dbReference type="KEGG" id="pmrn:116946197"/>
<evidence type="ECO:0000313" key="5">
    <source>
        <dbReference type="Proteomes" id="UP001318040"/>
    </source>
</evidence>
<dbReference type="CTD" id="221927"/>
<dbReference type="InterPro" id="IPR016024">
    <property type="entry name" value="ARM-type_fold"/>
</dbReference>